<evidence type="ECO:0000256" key="1">
    <source>
        <dbReference type="ARBA" id="ARBA00005189"/>
    </source>
</evidence>
<evidence type="ECO:0000259" key="4">
    <source>
        <dbReference type="SMART" id="SM00563"/>
    </source>
</evidence>
<keyword evidence="2" id="KW-0808">Transferase</keyword>
<dbReference type="RefSeq" id="WP_202006939.1">
    <property type="nucleotide sequence ID" value="NZ_JAERRB010000001.1"/>
</dbReference>
<dbReference type="PANTHER" id="PTHR10434:SF11">
    <property type="entry name" value="1-ACYL-SN-GLYCEROL-3-PHOSPHATE ACYLTRANSFERASE"/>
    <property type="match status" value="1"/>
</dbReference>
<dbReference type="PANTHER" id="PTHR10434">
    <property type="entry name" value="1-ACYL-SN-GLYCEROL-3-PHOSPHATE ACYLTRANSFERASE"/>
    <property type="match status" value="1"/>
</dbReference>
<dbReference type="CDD" id="cd07989">
    <property type="entry name" value="LPLAT_AGPAT-like"/>
    <property type="match status" value="1"/>
</dbReference>
<feature type="domain" description="Phospholipid/glycerol acyltransferase" evidence="4">
    <location>
        <begin position="38"/>
        <end position="161"/>
    </location>
</feature>
<proteinExistence type="predicted"/>
<reference evidence="5 6" key="1">
    <citation type="submission" date="2021-01" db="EMBL/GenBank/DDBJ databases">
        <title>Chryseolinea sp. Jin1 Genome sequencing and assembly.</title>
        <authorList>
            <person name="Kim I."/>
        </authorList>
    </citation>
    <scope>NUCLEOTIDE SEQUENCE [LARGE SCALE GENOMIC DNA]</scope>
    <source>
        <strain evidence="5 6">Jin1</strain>
    </source>
</reference>
<evidence type="ECO:0000256" key="3">
    <source>
        <dbReference type="ARBA" id="ARBA00023315"/>
    </source>
</evidence>
<dbReference type="Proteomes" id="UP000613030">
    <property type="component" value="Unassembled WGS sequence"/>
</dbReference>
<dbReference type="GO" id="GO:0016746">
    <property type="term" value="F:acyltransferase activity"/>
    <property type="evidence" value="ECO:0007669"/>
    <property type="project" value="UniProtKB-KW"/>
</dbReference>
<name>A0ABS1KKI9_9BACT</name>
<protein>
    <submittedName>
        <fullName evidence="5">1-acyl-sn-glycerol-3-phosphate acyltransferase</fullName>
    </submittedName>
</protein>
<comment type="caution">
    <text evidence="5">The sequence shown here is derived from an EMBL/GenBank/DDBJ whole genome shotgun (WGS) entry which is preliminary data.</text>
</comment>
<evidence type="ECO:0000313" key="6">
    <source>
        <dbReference type="Proteomes" id="UP000613030"/>
    </source>
</evidence>
<keyword evidence="3 5" id="KW-0012">Acyltransferase</keyword>
<organism evidence="5 6">
    <name type="scientific">Chryseolinea lacunae</name>
    <dbReference type="NCBI Taxonomy" id="2801331"/>
    <lineage>
        <taxon>Bacteria</taxon>
        <taxon>Pseudomonadati</taxon>
        <taxon>Bacteroidota</taxon>
        <taxon>Cytophagia</taxon>
        <taxon>Cytophagales</taxon>
        <taxon>Fulvivirgaceae</taxon>
        <taxon>Chryseolinea</taxon>
    </lineage>
</organism>
<evidence type="ECO:0000256" key="2">
    <source>
        <dbReference type="ARBA" id="ARBA00022679"/>
    </source>
</evidence>
<keyword evidence="6" id="KW-1185">Reference proteome</keyword>
<gene>
    <name evidence="5" type="ORF">JI741_02060</name>
</gene>
<dbReference type="SMART" id="SM00563">
    <property type="entry name" value="PlsC"/>
    <property type="match status" value="1"/>
</dbReference>
<dbReference type="SUPFAM" id="SSF69593">
    <property type="entry name" value="Glycerol-3-phosphate (1)-acyltransferase"/>
    <property type="match status" value="1"/>
</dbReference>
<comment type="pathway">
    <text evidence="1">Lipid metabolism.</text>
</comment>
<dbReference type="Pfam" id="PF01553">
    <property type="entry name" value="Acyltransferase"/>
    <property type="match status" value="1"/>
</dbReference>
<accession>A0ABS1KKI9</accession>
<dbReference type="EMBL" id="JAERRB010000001">
    <property type="protein sequence ID" value="MBL0739979.1"/>
    <property type="molecule type" value="Genomic_DNA"/>
</dbReference>
<evidence type="ECO:0000313" key="5">
    <source>
        <dbReference type="EMBL" id="MBL0739979.1"/>
    </source>
</evidence>
<sequence>MKKLVLQFIYGVVVKAFLRIIVGVKFDNGKFLLNEKQFIIIANHNSHLDTMTIMASLPRQLIHKVRPVAAADHFGKTKFKEKLSNYFVNTLLIQRKRDKENPANDPIHKMVDALDKGFSLILFPEGTRGEPEVQQPLKPGVALVLLQRPEVKYVPAYMKGMGKAMPKEDSLIVPFNCQLVYGTPQIISHADVTPILEKMQHDFNALQEKLR</sequence>
<dbReference type="InterPro" id="IPR002123">
    <property type="entry name" value="Plipid/glycerol_acylTrfase"/>
</dbReference>